<accession>A0ABW7EMD7</accession>
<dbReference type="EMBL" id="JBIGHY010000002">
    <property type="protein sequence ID" value="MFG6413813.1"/>
    <property type="molecule type" value="Genomic_DNA"/>
</dbReference>
<sequence length="245" mass="27142">MFPGISIKSDFDKLASWAQGLPEDQVPFATALTLTRTGQDVKTEIDSELPVAFDQPTPYTRAGFRLYPATKTNLRALVTFREDARHFLNAQVAGGDRRMKALERALQALKALPPGMLAVPGEGARLDRHGNVDRGQVVQVLSQLRITLTSGYSRNMSHNARSQINAQRRAGGRFFVPKPGSKLRPGVYQRELTGNNITPVFIFVRAASYKVRLPVGDIARSVIEQRLPGNFATAWQQAMATARRR</sequence>
<evidence type="ECO:0000313" key="2">
    <source>
        <dbReference type="Proteomes" id="UP001606300"/>
    </source>
</evidence>
<proteinExistence type="predicted"/>
<organism evidence="1 2">
    <name type="scientific">Pelomonas dachongensis</name>
    <dbReference type="NCBI Taxonomy" id="3299029"/>
    <lineage>
        <taxon>Bacteria</taxon>
        <taxon>Pseudomonadati</taxon>
        <taxon>Pseudomonadota</taxon>
        <taxon>Betaproteobacteria</taxon>
        <taxon>Burkholderiales</taxon>
        <taxon>Sphaerotilaceae</taxon>
        <taxon>Roseateles</taxon>
    </lineage>
</organism>
<dbReference type="RefSeq" id="WP_394469888.1">
    <property type="nucleotide sequence ID" value="NZ_JBIGHY010000002.1"/>
</dbReference>
<protein>
    <submittedName>
        <fullName evidence="1">Uncharacterized protein</fullName>
    </submittedName>
</protein>
<reference evidence="1 2" key="1">
    <citation type="submission" date="2024-09" db="EMBL/GenBank/DDBJ databases">
        <title>Novel species of the genus Pelomonas and Roseateles isolated from streams.</title>
        <authorList>
            <person name="Lu H."/>
        </authorList>
    </citation>
    <scope>NUCLEOTIDE SEQUENCE [LARGE SCALE GENOMIC DNA]</scope>
    <source>
        <strain evidence="1 2">DC23W</strain>
    </source>
</reference>
<evidence type="ECO:0000313" key="1">
    <source>
        <dbReference type="EMBL" id="MFG6413813.1"/>
    </source>
</evidence>
<keyword evidence="2" id="KW-1185">Reference proteome</keyword>
<dbReference type="Proteomes" id="UP001606300">
    <property type="component" value="Unassembled WGS sequence"/>
</dbReference>
<comment type="caution">
    <text evidence="1">The sequence shown here is derived from an EMBL/GenBank/DDBJ whole genome shotgun (WGS) entry which is preliminary data.</text>
</comment>
<gene>
    <name evidence="1" type="ORF">ACG02S_07855</name>
</gene>
<name>A0ABW7EMD7_9BURK</name>